<reference evidence="1 2" key="1">
    <citation type="journal article" date="2019" name="Commun. Biol.">
        <title>The bagworm genome reveals a unique fibroin gene that provides high tensile strength.</title>
        <authorList>
            <person name="Kono N."/>
            <person name="Nakamura H."/>
            <person name="Ohtoshi R."/>
            <person name="Tomita M."/>
            <person name="Numata K."/>
            <person name="Arakawa K."/>
        </authorList>
    </citation>
    <scope>NUCLEOTIDE SEQUENCE [LARGE SCALE GENOMIC DNA]</scope>
</reference>
<evidence type="ECO:0000313" key="1">
    <source>
        <dbReference type="EMBL" id="GBP18234.1"/>
    </source>
</evidence>
<comment type="caution">
    <text evidence="1">The sequence shown here is derived from an EMBL/GenBank/DDBJ whole genome shotgun (WGS) entry which is preliminary data.</text>
</comment>
<proteinExistence type="predicted"/>
<name>A0A4C1TWH6_EUMVA</name>
<dbReference type="AlphaFoldDB" id="A0A4C1TWH6"/>
<organism evidence="1 2">
    <name type="scientific">Eumeta variegata</name>
    <name type="common">Bagworm moth</name>
    <name type="synonym">Eumeta japonica</name>
    <dbReference type="NCBI Taxonomy" id="151549"/>
    <lineage>
        <taxon>Eukaryota</taxon>
        <taxon>Metazoa</taxon>
        <taxon>Ecdysozoa</taxon>
        <taxon>Arthropoda</taxon>
        <taxon>Hexapoda</taxon>
        <taxon>Insecta</taxon>
        <taxon>Pterygota</taxon>
        <taxon>Neoptera</taxon>
        <taxon>Endopterygota</taxon>
        <taxon>Lepidoptera</taxon>
        <taxon>Glossata</taxon>
        <taxon>Ditrysia</taxon>
        <taxon>Tineoidea</taxon>
        <taxon>Psychidae</taxon>
        <taxon>Oiketicinae</taxon>
        <taxon>Eumeta</taxon>
    </lineage>
</organism>
<protein>
    <submittedName>
        <fullName evidence="1">Uncharacterized protein</fullName>
    </submittedName>
</protein>
<dbReference type="Proteomes" id="UP000299102">
    <property type="component" value="Unassembled WGS sequence"/>
</dbReference>
<accession>A0A4C1TWH6</accession>
<evidence type="ECO:0000313" key="2">
    <source>
        <dbReference type="Proteomes" id="UP000299102"/>
    </source>
</evidence>
<sequence length="162" mass="18218">MRGAGGREAGSSITKLGNKCLTRWGTRRAPSEPFNCPEQLTTINIHCHSLPRLRRAGRAGRRRTSGDHLIQRRGSELNARAKRFKIHNMTHNQHADNRDAAVTRYVMKTSCLGPLSLPAPLDCNHQQKEKVGVLQDLNVKEEYVERLKDSSGKIKENESVEP</sequence>
<gene>
    <name evidence="1" type="ORF">EVAR_9076_1</name>
</gene>
<dbReference type="EMBL" id="BGZK01000094">
    <property type="protein sequence ID" value="GBP18234.1"/>
    <property type="molecule type" value="Genomic_DNA"/>
</dbReference>
<keyword evidence="2" id="KW-1185">Reference proteome</keyword>